<protein>
    <submittedName>
        <fullName evidence="1">Uncharacterized protein</fullName>
    </submittedName>
</protein>
<gene>
    <name evidence="1" type="ORF">ABID19_005103</name>
</gene>
<evidence type="ECO:0000313" key="2">
    <source>
        <dbReference type="Proteomes" id="UP001549204"/>
    </source>
</evidence>
<organism evidence="1 2">
    <name type="scientific">Mesorhizobium robiniae</name>
    <dbReference type="NCBI Taxonomy" id="559315"/>
    <lineage>
        <taxon>Bacteria</taxon>
        <taxon>Pseudomonadati</taxon>
        <taxon>Pseudomonadota</taxon>
        <taxon>Alphaproteobacteria</taxon>
        <taxon>Hyphomicrobiales</taxon>
        <taxon>Phyllobacteriaceae</taxon>
        <taxon>Mesorhizobium</taxon>
    </lineage>
</organism>
<reference evidence="1 2" key="1">
    <citation type="submission" date="2024-06" db="EMBL/GenBank/DDBJ databases">
        <title>Genomic Encyclopedia of Type Strains, Phase IV (KMG-IV): sequencing the most valuable type-strain genomes for metagenomic binning, comparative biology and taxonomic classification.</title>
        <authorList>
            <person name="Goeker M."/>
        </authorList>
    </citation>
    <scope>NUCLEOTIDE SEQUENCE [LARGE SCALE GENOMIC DNA]</scope>
    <source>
        <strain evidence="1 2">DSM 100022</strain>
    </source>
</reference>
<evidence type="ECO:0000313" key="1">
    <source>
        <dbReference type="EMBL" id="MET3582045.1"/>
    </source>
</evidence>
<keyword evidence="2" id="KW-1185">Reference proteome</keyword>
<dbReference type="Proteomes" id="UP001549204">
    <property type="component" value="Unassembled WGS sequence"/>
</dbReference>
<sequence>MPTPAIPIRTFFDPTKLPPSLLKGKFLAPNCQLPGMFLAAWKNHELHGGIHVARRI</sequence>
<accession>A0ABV2GUS2</accession>
<comment type="caution">
    <text evidence="1">The sequence shown here is derived from an EMBL/GenBank/DDBJ whole genome shotgun (WGS) entry which is preliminary data.</text>
</comment>
<name>A0ABV2GUS2_9HYPH</name>
<dbReference type="EMBL" id="JBEPMC010000010">
    <property type="protein sequence ID" value="MET3582045.1"/>
    <property type="molecule type" value="Genomic_DNA"/>
</dbReference>
<dbReference type="RefSeq" id="WP_354493773.1">
    <property type="nucleotide sequence ID" value="NZ_JBEPMC010000010.1"/>
</dbReference>
<proteinExistence type="predicted"/>